<dbReference type="AlphaFoldDB" id="A0A167B3U0"/>
<accession>A0A167B3U0</accession>
<dbReference type="InterPro" id="IPR012317">
    <property type="entry name" value="Poly(ADP-ribose)pol_cat_dom"/>
</dbReference>
<dbReference type="Gene3D" id="3.90.228.10">
    <property type="match status" value="1"/>
</dbReference>
<evidence type="ECO:0000256" key="4">
    <source>
        <dbReference type="ARBA" id="ARBA00023027"/>
    </source>
</evidence>
<evidence type="ECO:0000313" key="8">
    <source>
        <dbReference type="Proteomes" id="UP000076863"/>
    </source>
</evidence>
<feature type="compositionally biased region" description="Basic and acidic residues" evidence="5">
    <location>
        <begin position="142"/>
        <end position="157"/>
    </location>
</feature>
<protein>
    <submittedName>
        <fullName evidence="7">Ubiquitin-conjugating enzyme E2 Q2</fullName>
    </submittedName>
</protein>
<dbReference type="SUPFAM" id="SSF54495">
    <property type="entry name" value="UBC-like"/>
    <property type="match status" value="1"/>
</dbReference>
<evidence type="ECO:0000313" key="7">
    <source>
        <dbReference type="EMBL" id="OAA39621.1"/>
    </source>
</evidence>
<dbReference type="PANTHER" id="PTHR21328">
    <property type="entry name" value="POLY ADP-RIBOSE POLYMERASE FAMILY, MEMBER PARP"/>
    <property type="match status" value="1"/>
</dbReference>
<reference evidence="7 8" key="1">
    <citation type="journal article" date="2016" name="Genome Biol. Evol.">
        <title>Divergent and convergent evolution of fungal pathogenicity.</title>
        <authorList>
            <person name="Shang Y."/>
            <person name="Xiao G."/>
            <person name="Zheng P."/>
            <person name="Cen K."/>
            <person name="Zhan S."/>
            <person name="Wang C."/>
        </authorList>
    </citation>
    <scope>NUCLEOTIDE SEQUENCE [LARGE SCALE GENOMIC DNA]</scope>
    <source>
        <strain evidence="7 8">RCEF 3172</strain>
    </source>
</reference>
<dbReference type="Pfam" id="PF00179">
    <property type="entry name" value="UQ_con"/>
    <property type="match status" value="1"/>
</dbReference>
<dbReference type="InterPro" id="IPR000608">
    <property type="entry name" value="UBC"/>
</dbReference>
<dbReference type="SUPFAM" id="SSF56399">
    <property type="entry name" value="ADP-ribosylation"/>
    <property type="match status" value="1"/>
</dbReference>
<dbReference type="Gene3D" id="3.10.110.10">
    <property type="entry name" value="Ubiquitin Conjugating Enzyme"/>
    <property type="match status" value="1"/>
</dbReference>
<gene>
    <name evidence="7" type="ORF">BBO_06598</name>
</gene>
<evidence type="ECO:0000256" key="1">
    <source>
        <dbReference type="ARBA" id="ARBA00022676"/>
    </source>
</evidence>
<name>A0A167B3U0_9HYPO</name>
<dbReference type="Proteomes" id="UP000076863">
    <property type="component" value="Unassembled WGS sequence"/>
</dbReference>
<keyword evidence="2" id="KW-0808">Transferase</keyword>
<sequence>MPPLRFNQDLLEAQSKQISRVSDLVRGDDSGALKFTYRHDSLSEPVTVHMIAHDCMAYPQNSAFIAFSEFENAKNDLTLCLDAVCQKREWSSIEEAVRAISEAITSTIDKRSDCVSDDSDSPSWDCGSEYEELDSVEISSTDGDRPLAPDQHDHDTQPLDAQKLASLRSALRKAQNSGIIVGIYPEARSNLPQIISLSAPATCLGVAAGILESWGLKETDNLILLIKIGSLYPNIAEICKLSSRQTVLQFRFGKCLGEKPSLASVQSAYRDPNSSKKDENIVGVDNNASFPFELTNMSTAIDKLLNSGFSRLLGARRRYKLSWPSAQLLVSKLELQDAAHMPTAEDINVEGPVMQADSHSWKSLNGPLSQDGALDDSESFSLPLVAIQFALHRLANCTRYCMVCNACLNQSYTALKPYVCSKSLCMFQYLSLGLGSSIEYEIINAPCVVDMLICFLYAALTHHTTRELPDGLNIKTAYVDESWARGSYVAALADMEAMTIRDLDYSTRLDRSIEQRTRETFRVGDRIIIVHREPDPLPGSDTDLVVKSWCRLIASVGGEWTFERYHFVESRCFRDYFRENSPIDEMIENVLVGTWRRVQLFGYWQDVDDFEHPQRVSAWLHILEGIPSVHDMRDYLMAQPGRRLAMWNRLSASELAVLSWTVASNRSLIVQDDAVPLEELPEMHLQKAWNKIETSNAPKMDWSKMEKSYDKRRWMQFRFLQGSPETEQKFEHKTNKLLETTQTPTIFAWHGSHLKNWHSIIRSGLDFAKVENGRACGNGVYFSDDMLTSLRYSGNLLKRTDKTSQTLHWPKSALQIDSAIAVCELINLPEEFVSICPHYVVDQLDWIQCRYLLVSVNPSADAIAFPSYQPLKNEIHAYVLQDSIHPIRAGAKAIEIPITAIPFDRRAVQIKWSPQFPTAMAEAPLVESHMPLNCNYETDDVELYLGVDGSDDDLHLARIKRRGSSESSCSSQYFRKRAKSITESSTTKGQVALDEPRNTHCFDPEGLKMESLRLIEPPIWASTSKQAVRRLTMDLKDLHHRQTVAFDFSSGYYVHTDKSDNMFQWIVELFNFEETLPLARDMRAFGCASIVMEFRFGPNYPISPPFARVIRPQFLPFAQGGGGHITVGGAVCLELLTSSGWNPAIHIENVILQIRAAISDMDPPARIQQSRVGIDYGIHEAVMAFKRLARAHGWAVPEDFDQIAAL</sequence>
<proteinExistence type="predicted"/>
<feature type="region of interest" description="Disordered" evidence="5">
    <location>
        <begin position="135"/>
        <end position="157"/>
    </location>
</feature>
<evidence type="ECO:0000259" key="6">
    <source>
        <dbReference type="PROSITE" id="PS50127"/>
    </source>
</evidence>
<organism evidence="7 8">
    <name type="scientific">Beauveria brongniartii RCEF 3172</name>
    <dbReference type="NCBI Taxonomy" id="1081107"/>
    <lineage>
        <taxon>Eukaryota</taxon>
        <taxon>Fungi</taxon>
        <taxon>Dikarya</taxon>
        <taxon>Ascomycota</taxon>
        <taxon>Pezizomycotina</taxon>
        <taxon>Sordariomycetes</taxon>
        <taxon>Hypocreomycetidae</taxon>
        <taxon>Hypocreales</taxon>
        <taxon>Cordycipitaceae</taxon>
        <taxon>Beauveria</taxon>
        <taxon>Beauveria brongniartii</taxon>
    </lineage>
</organism>
<dbReference type="GO" id="GO:0003950">
    <property type="term" value="F:NAD+ poly-ADP-ribosyltransferase activity"/>
    <property type="evidence" value="ECO:0007669"/>
    <property type="project" value="InterPro"/>
</dbReference>
<dbReference type="GO" id="GO:0016779">
    <property type="term" value="F:nucleotidyltransferase activity"/>
    <property type="evidence" value="ECO:0007669"/>
    <property type="project" value="UniProtKB-KW"/>
</dbReference>
<dbReference type="SMART" id="SM00212">
    <property type="entry name" value="UBCc"/>
    <property type="match status" value="1"/>
</dbReference>
<dbReference type="OrthoDB" id="109543at2759"/>
<keyword evidence="3" id="KW-0548">Nucleotidyltransferase</keyword>
<dbReference type="InterPro" id="IPR016135">
    <property type="entry name" value="UBQ-conjugating_enzyme/RWD"/>
</dbReference>
<feature type="domain" description="UBC core" evidence="6">
    <location>
        <begin position="1026"/>
        <end position="1198"/>
    </location>
</feature>
<keyword evidence="1" id="KW-0328">Glycosyltransferase</keyword>
<dbReference type="InterPro" id="IPR051838">
    <property type="entry name" value="ARTD_PARP"/>
</dbReference>
<dbReference type="CDD" id="cd23802">
    <property type="entry name" value="UBCc_UBE2Q"/>
    <property type="match status" value="1"/>
</dbReference>
<comment type="caution">
    <text evidence="7">The sequence shown here is derived from an EMBL/GenBank/DDBJ whole genome shotgun (WGS) entry which is preliminary data.</text>
</comment>
<keyword evidence="4" id="KW-0520">NAD</keyword>
<evidence type="ECO:0000256" key="2">
    <source>
        <dbReference type="ARBA" id="ARBA00022679"/>
    </source>
</evidence>
<evidence type="ECO:0000256" key="5">
    <source>
        <dbReference type="SAM" id="MobiDB-lite"/>
    </source>
</evidence>
<dbReference type="PROSITE" id="PS50127">
    <property type="entry name" value="UBC_2"/>
    <property type="match status" value="1"/>
</dbReference>
<evidence type="ECO:0000256" key="3">
    <source>
        <dbReference type="ARBA" id="ARBA00022695"/>
    </source>
</evidence>
<dbReference type="Pfam" id="PF00644">
    <property type="entry name" value="PARP"/>
    <property type="match status" value="1"/>
</dbReference>
<dbReference type="EMBL" id="AZHA01000022">
    <property type="protein sequence ID" value="OAA39621.1"/>
    <property type="molecule type" value="Genomic_DNA"/>
</dbReference>
<keyword evidence="8" id="KW-1185">Reference proteome</keyword>